<accession>A0A0F9NE31</accession>
<sequence length="69" mass="7845">MIHLGFDPYHQQAIAFYGGQKLFCRECTRTTEIIDGLFAVSKKVKGALPYTHKVEYSHQAWSDLLSVAQ</sequence>
<dbReference type="AlphaFoldDB" id="A0A0F9NE31"/>
<evidence type="ECO:0000313" key="1">
    <source>
        <dbReference type="EMBL" id="KKM79652.1"/>
    </source>
</evidence>
<proteinExistence type="predicted"/>
<protein>
    <submittedName>
        <fullName evidence="1">Uncharacterized protein</fullName>
    </submittedName>
</protein>
<reference evidence="1" key="1">
    <citation type="journal article" date="2015" name="Nature">
        <title>Complex archaea that bridge the gap between prokaryotes and eukaryotes.</title>
        <authorList>
            <person name="Spang A."/>
            <person name="Saw J.H."/>
            <person name="Jorgensen S.L."/>
            <person name="Zaremba-Niedzwiedzka K."/>
            <person name="Martijn J."/>
            <person name="Lind A.E."/>
            <person name="van Eijk R."/>
            <person name="Schleper C."/>
            <person name="Guy L."/>
            <person name="Ettema T.J."/>
        </authorList>
    </citation>
    <scope>NUCLEOTIDE SEQUENCE</scope>
</reference>
<organism evidence="1">
    <name type="scientific">marine sediment metagenome</name>
    <dbReference type="NCBI Taxonomy" id="412755"/>
    <lineage>
        <taxon>unclassified sequences</taxon>
        <taxon>metagenomes</taxon>
        <taxon>ecological metagenomes</taxon>
    </lineage>
</organism>
<comment type="caution">
    <text evidence="1">The sequence shown here is derived from an EMBL/GenBank/DDBJ whole genome shotgun (WGS) entry which is preliminary data.</text>
</comment>
<name>A0A0F9NE31_9ZZZZ</name>
<gene>
    <name evidence="1" type="ORF">LCGC14_1347760</name>
</gene>
<dbReference type="EMBL" id="LAZR01008305">
    <property type="protein sequence ID" value="KKM79652.1"/>
    <property type="molecule type" value="Genomic_DNA"/>
</dbReference>